<protein>
    <submittedName>
        <fullName evidence="2">Inactive rhomboid protein 1</fullName>
    </submittedName>
</protein>
<gene>
    <name evidence="2" type="primary">rho-5_0</name>
    <name evidence="2" type="ORF">CM83_104468</name>
</gene>
<accession>A0A0A9WC25</accession>
<evidence type="ECO:0000313" key="2">
    <source>
        <dbReference type="EMBL" id="JAG04053.1"/>
    </source>
</evidence>
<organism evidence="2">
    <name type="scientific">Lygus hesperus</name>
    <name type="common">Western plant bug</name>
    <dbReference type="NCBI Taxonomy" id="30085"/>
    <lineage>
        <taxon>Eukaryota</taxon>
        <taxon>Metazoa</taxon>
        <taxon>Ecdysozoa</taxon>
        <taxon>Arthropoda</taxon>
        <taxon>Hexapoda</taxon>
        <taxon>Insecta</taxon>
        <taxon>Pterygota</taxon>
        <taxon>Neoptera</taxon>
        <taxon>Paraneoptera</taxon>
        <taxon>Hemiptera</taxon>
        <taxon>Heteroptera</taxon>
        <taxon>Panheteroptera</taxon>
        <taxon>Cimicomorpha</taxon>
        <taxon>Miridae</taxon>
        <taxon>Mirini</taxon>
        <taxon>Lygus</taxon>
    </lineage>
</organism>
<sequence>SHSRNMCKSQGRCIHCNSPSHHSSLHDPSKSVGPLPSPLAQPVTTSTSTTSDVTPTQSLTTTTTSSQTVFSGASVSPAARTVLLGTAQALIRNKWGQMQPVRIVI</sequence>
<reference evidence="2" key="1">
    <citation type="journal article" date="2014" name="PLoS ONE">
        <title>Transcriptome-Based Identification of ABC Transporters in the Western Tarnished Plant Bug Lygus hesperus.</title>
        <authorList>
            <person name="Hull J.J."/>
            <person name="Chaney K."/>
            <person name="Geib S.M."/>
            <person name="Fabrick J.A."/>
            <person name="Brent C.S."/>
            <person name="Walsh D."/>
            <person name="Lavine L.C."/>
        </authorList>
    </citation>
    <scope>NUCLEOTIDE SEQUENCE</scope>
</reference>
<evidence type="ECO:0000256" key="1">
    <source>
        <dbReference type="SAM" id="MobiDB-lite"/>
    </source>
</evidence>
<dbReference type="EMBL" id="GBHO01039551">
    <property type="protein sequence ID" value="JAG04053.1"/>
    <property type="molecule type" value="Transcribed_RNA"/>
</dbReference>
<feature type="non-terminal residue" evidence="2">
    <location>
        <position position="105"/>
    </location>
</feature>
<feature type="compositionally biased region" description="Low complexity" evidence="1">
    <location>
        <begin position="41"/>
        <end position="71"/>
    </location>
</feature>
<reference evidence="2" key="2">
    <citation type="submission" date="2014-07" db="EMBL/GenBank/DDBJ databases">
        <authorList>
            <person name="Hull J."/>
        </authorList>
    </citation>
    <scope>NUCLEOTIDE SEQUENCE</scope>
</reference>
<feature type="region of interest" description="Disordered" evidence="1">
    <location>
        <begin position="1"/>
        <end position="72"/>
    </location>
</feature>
<dbReference type="AlphaFoldDB" id="A0A0A9WC25"/>
<feature type="non-terminal residue" evidence="2">
    <location>
        <position position="1"/>
    </location>
</feature>
<name>A0A0A9WC25_LYGHE</name>
<proteinExistence type="predicted"/>